<dbReference type="STRING" id="155974.SAMN04487818_106317"/>
<dbReference type="SUPFAM" id="SSF57997">
    <property type="entry name" value="Tropomyosin"/>
    <property type="match status" value="1"/>
</dbReference>
<gene>
    <name evidence="2" type="ORF">SAMN04487818_106317</name>
</gene>
<dbReference type="AlphaFoldDB" id="A0A1H9TKX0"/>
<accession>A0A1H9TKX0</accession>
<dbReference type="Proteomes" id="UP000199051">
    <property type="component" value="Unassembled WGS sequence"/>
</dbReference>
<evidence type="ECO:0000256" key="1">
    <source>
        <dbReference type="SAM" id="Coils"/>
    </source>
</evidence>
<dbReference type="EMBL" id="FOGI01000006">
    <property type="protein sequence ID" value="SER97263.1"/>
    <property type="molecule type" value="Genomic_DNA"/>
</dbReference>
<protein>
    <submittedName>
        <fullName evidence="2">Uncharacterized protein</fullName>
    </submittedName>
</protein>
<name>A0A1H9TKX0_9PSEU</name>
<proteinExistence type="predicted"/>
<evidence type="ECO:0000313" key="2">
    <source>
        <dbReference type="EMBL" id="SER97263.1"/>
    </source>
</evidence>
<feature type="coiled-coil region" evidence="1">
    <location>
        <begin position="169"/>
        <end position="224"/>
    </location>
</feature>
<sequence length="259" mass="28033">MSDVDDLYGLPREDFVPARRDLAKRLRAAGDREAATRVEKLPKPTTSAWLVNRLVRVEPERVDALVELGSDLRAAHAGADGARLRELAKRRAGLIADLVDAAGGDLSEATIRELEEMFTTAIADETAAATLRAGRLASVRDLRVEQTWPGLTLAPGPTAAPVAPARQARRSAREALAEAKAAVKDAEAQRAEADRAVTSAEKAVTKAEERVRQLNAALDEAEHAELDSRRALQSARRDAKAAERTASLAWRKLQQVEAE</sequence>
<keyword evidence="1" id="KW-0175">Coiled coil</keyword>
<evidence type="ECO:0000313" key="3">
    <source>
        <dbReference type="Proteomes" id="UP000199051"/>
    </source>
</evidence>
<keyword evidence="3" id="KW-1185">Reference proteome</keyword>
<dbReference type="RefSeq" id="WP_092778792.1">
    <property type="nucleotide sequence ID" value="NZ_FOGI01000006.1"/>
</dbReference>
<reference evidence="3" key="1">
    <citation type="submission" date="2016-10" db="EMBL/GenBank/DDBJ databases">
        <authorList>
            <person name="Varghese N."/>
            <person name="Submissions S."/>
        </authorList>
    </citation>
    <scope>NUCLEOTIDE SEQUENCE [LARGE SCALE GENOMIC DNA]</scope>
    <source>
        <strain evidence="3">DSM 44260</strain>
    </source>
</reference>
<organism evidence="2 3">
    <name type="scientific">Actinokineospora terrae</name>
    <dbReference type="NCBI Taxonomy" id="155974"/>
    <lineage>
        <taxon>Bacteria</taxon>
        <taxon>Bacillati</taxon>
        <taxon>Actinomycetota</taxon>
        <taxon>Actinomycetes</taxon>
        <taxon>Pseudonocardiales</taxon>
        <taxon>Pseudonocardiaceae</taxon>
        <taxon>Actinokineospora</taxon>
    </lineage>
</organism>